<evidence type="ECO:0000313" key="2">
    <source>
        <dbReference type="Proteomes" id="UP001157502"/>
    </source>
</evidence>
<reference evidence="1" key="1">
    <citation type="submission" date="2021-05" db="EMBL/GenBank/DDBJ databases">
        <authorList>
            <person name="Pan Q."/>
            <person name="Jouanno E."/>
            <person name="Zahm M."/>
            <person name="Klopp C."/>
            <person name="Cabau C."/>
            <person name="Louis A."/>
            <person name="Berthelot C."/>
            <person name="Parey E."/>
            <person name="Roest Crollius H."/>
            <person name="Montfort J."/>
            <person name="Robinson-Rechavi M."/>
            <person name="Bouchez O."/>
            <person name="Lampietro C."/>
            <person name="Lopez Roques C."/>
            <person name="Donnadieu C."/>
            <person name="Postlethwait J."/>
            <person name="Bobe J."/>
            <person name="Dillon D."/>
            <person name="Chandos A."/>
            <person name="von Hippel F."/>
            <person name="Guiguen Y."/>
        </authorList>
    </citation>
    <scope>NUCLEOTIDE SEQUENCE</scope>
    <source>
        <strain evidence="1">YG-Jan2019</strain>
    </source>
</reference>
<comment type="caution">
    <text evidence="1">The sequence shown here is derived from an EMBL/GenBank/DDBJ whole genome shotgun (WGS) entry which is preliminary data.</text>
</comment>
<gene>
    <name evidence="1" type="ORF">DPEC_G00036680</name>
</gene>
<proteinExistence type="predicted"/>
<sequence length="735" mass="81048">MKSKPFFSCFILLVLILPVKLDKHKHEKNEKREEHKHEEHKHEEHKHEEHKHERHESSEHGPFHGQHEQKKEQIQRRMRARYEDIIKDPFFKVQDDPSDDNSDEAEWLYDLQESYGQCKPNPCLNNGVCEVKGKRRFKCDCPKTFRGRICERGIRRCNRGSCGHGECVLISKAPFFECKCKLPFVGPQCEKPAVCQPNPCKNGGKCIKDDMNFNCDCPNGFSGRFCNVGPDDCYKTEDQGESYRGKVSETDGGDECLFWNSHFTLQKGTDPFNNLDDDDGLGPHNSCRNPDGDKMPWCFIRRGLTVLWDFCDVRKCVKPTDSPPKPPAGPDPKPVPTPSKPVIPPVKPVPTPSKPVIPPFKPIPTPAKPVIPPFKPVPTPSKPVIPPFKPVPTPSKPVIPPFKPVPTPSKPVIPPVKPVPTPSKPVIPPVKPVPTPSKPVIPPVKPVPTPDKPVPTPDKPVPTPAKPTAILHSDNQFTTCGKTQPKKAITRIYGGLKAIPGAQPWQLSLQVRPKGTTRSYGHICGAVLISSCWALTAGHCIDPKSQMQVVGGSLTLGKDEASKQTIDVEKAIRHENYRESSDAVYNDIAVLKLKGVDGRCAVESQFLRTACLPGDPFPDGSECTISGWGATENSSYGSRNLLDAQVMLINQESCSDVDVYGKLLDSSMFCAGFLQGGVDSCQGDSGGPLTCDKQGTHVIYGIVSWGDQCGRANKPGVYARVSHFTDWIKSKIQAG</sequence>
<dbReference type="Proteomes" id="UP001157502">
    <property type="component" value="Chromosome 3"/>
</dbReference>
<accession>A0ACC2HDL9</accession>
<dbReference type="EMBL" id="CM055730">
    <property type="protein sequence ID" value="KAJ8014094.1"/>
    <property type="molecule type" value="Genomic_DNA"/>
</dbReference>
<evidence type="ECO:0000313" key="1">
    <source>
        <dbReference type="EMBL" id="KAJ8014094.1"/>
    </source>
</evidence>
<keyword evidence="2" id="KW-1185">Reference proteome</keyword>
<organism evidence="1 2">
    <name type="scientific">Dallia pectoralis</name>
    <name type="common">Alaska blackfish</name>
    <dbReference type="NCBI Taxonomy" id="75939"/>
    <lineage>
        <taxon>Eukaryota</taxon>
        <taxon>Metazoa</taxon>
        <taxon>Chordata</taxon>
        <taxon>Craniata</taxon>
        <taxon>Vertebrata</taxon>
        <taxon>Euteleostomi</taxon>
        <taxon>Actinopterygii</taxon>
        <taxon>Neopterygii</taxon>
        <taxon>Teleostei</taxon>
        <taxon>Protacanthopterygii</taxon>
        <taxon>Esociformes</taxon>
        <taxon>Umbridae</taxon>
        <taxon>Dallia</taxon>
    </lineage>
</organism>
<name>A0ACC2HDL9_DALPE</name>
<protein>
    <submittedName>
        <fullName evidence="1">Uncharacterized protein</fullName>
    </submittedName>
</protein>